<name>A0ABX0GC95_9GAMM</name>
<dbReference type="EMBL" id="PUJU01000004">
    <property type="protein sequence ID" value="NHB86628.1"/>
    <property type="molecule type" value="Genomic_DNA"/>
</dbReference>
<dbReference type="InterPro" id="IPR010985">
    <property type="entry name" value="Ribbon_hlx_hlx"/>
</dbReference>
<dbReference type="Gene3D" id="1.20.5.780">
    <property type="entry name" value="Single helix bin"/>
    <property type="match status" value="1"/>
</dbReference>
<dbReference type="Pfam" id="PF08681">
    <property type="entry name" value="TacA1"/>
    <property type="match status" value="1"/>
</dbReference>
<evidence type="ECO:0000256" key="2">
    <source>
        <dbReference type="ARBA" id="ARBA00049988"/>
    </source>
</evidence>
<reference evidence="3 4" key="1">
    <citation type="submission" date="2018-02" db="EMBL/GenBank/DDBJ databases">
        <authorList>
            <person name="Machado R.A."/>
        </authorList>
    </citation>
    <scope>NUCLEOTIDE SEQUENCE [LARGE SCALE GENOMIC DNA]</scope>
    <source>
        <strain evidence="3 4">T327</strain>
    </source>
</reference>
<comment type="caution">
    <text evidence="3">The sequence shown here is derived from an EMBL/GenBank/DDBJ whole genome shotgun (WGS) entry which is preliminary data.</text>
</comment>
<comment type="similarity">
    <text evidence="2">Belongs to the TacA antitoxin family.</text>
</comment>
<dbReference type="PANTHER" id="PTHR35401:SF2">
    <property type="entry name" value="ABC-TYPE TRANSPORT SYSTEM"/>
    <property type="match status" value="1"/>
</dbReference>
<dbReference type="RefSeq" id="WP_133813015.1">
    <property type="nucleotide sequence ID" value="NZ_CAWPIF010000004.1"/>
</dbReference>
<dbReference type="Proteomes" id="UP000697802">
    <property type="component" value="Unassembled WGS sequence"/>
</dbReference>
<keyword evidence="1" id="KW-1277">Toxin-antitoxin system</keyword>
<dbReference type="SUPFAM" id="SSF47598">
    <property type="entry name" value="Ribbon-helix-helix"/>
    <property type="match status" value="1"/>
</dbReference>
<evidence type="ECO:0000313" key="3">
    <source>
        <dbReference type="EMBL" id="NHB86628.1"/>
    </source>
</evidence>
<evidence type="ECO:0000313" key="4">
    <source>
        <dbReference type="Proteomes" id="UP000697802"/>
    </source>
</evidence>
<sequence length="97" mass="10636">MVTNTERKDTRLVARTSTEIQEIIQRAADYCGATLSQFLIESAMDKALNVIERTETLHLSMAGADALLAALDNPPKASKKLLKAAQGYKDVVNVHNH</sequence>
<evidence type="ECO:0000256" key="1">
    <source>
        <dbReference type="ARBA" id="ARBA00022649"/>
    </source>
</evidence>
<proteinExistence type="inferred from homology"/>
<dbReference type="PANTHER" id="PTHR35401">
    <property type="entry name" value="COPG FAMILY HELIX-TURN-HELIX PROTEIN-RELATED-RELATED"/>
    <property type="match status" value="1"/>
</dbReference>
<dbReference type="InterPro" id="IPR014795">
    <property type="entry name" value="TacA_1-like"/>
</dbReference>
<gene>
    <name evidence="3" type="ORF">C5471_02435</name>
</gene>
<organism evidence="3 4">
    <name type="scientific">Photorhabdus tasmaniensis</name>
    <dbReference type="NCBI Taxonomy" id="1004159"/>
    <lineage>
        <taxon>Bacteria</taxon>
        <taxon>Pseudomonadati</taxon>
        <taxon>Pseudomonadota</taxon>
        <taxon>Gammaproteobacteria</taxon>
        <taxon>Enterobacterales</taxon>
        <taxon>Morganellaceae</taxon>
        <taxon>Photorhabdus</taxon>
    </lineage>
</organism>
<accession>A0ABX0GC95</accession>
<keyword evidence="4" id="KW-1185">Reference proteome</keyword>
<protein>
    <submittedName>
        <fullName evidence="3">DUF1778 domain-containing protein</fullName>
    </submittedName>
</protein>